<sequence>MDPPNAPVDNPDVPDEASSSSSEPTPLAEVIARHRSDLQAQVQGLQQAIATHGASSREARAAQAEMSRLSEILITLQQAVIALQPSSTSRPAPQQPVVQATPTSYRVSLPSNLPKFKRHVDPSSSPLGAREFLTSFEDRLRAHGYPTDRFVDALLTACAPPMRRTGAVPSSATSRGTRPVARSWSTTPVATSSPTTASAWSTGSREREGDLRKT</sequence>
<reference evidence="2 3" key="1">
    <citation type="submission" date="2018-03" db="EMBL/GenBank/DDBJ databases">
        <authorList>
            <person name="Fogelqvist J."/>
        </authorList>
    </citation>
    <scope>NUCLEOTIDE SEQUENCE [LARGE SCALE GENOMIC DNA]</scope>
</reference>
<protein>
    <submittedName>
        <fullName evidence="2">Uncharacterized protein</fullName>
    </submittedName>
</protein>
<evidence type="ECO:0000313" key="2">
    <source>
        <dbReference type="EMBL" id="SPQ94537.1"/>
    </source>
</evidence>
<gene>
    <name evidence="2" type="ORF">PLBR_LOCUS1752</name>
</gene>
<evidence type="ECO:0000313" key="3">
    <source>
        <dbReference type="Proteomes" id="UP000290189"/>
    </source>
</evidence>
<proteinExistence type="predicted"/>
<dbReference type="EMBL" id="OVEO01000002">
    <property type="protein sequence ID" value="SPQ94537.1"/>
    <property type="molecule type" value="Genomic_DNA"/>
</dbReference>
<feature type="compositionally biased region" description="Basic and acidic residues" evidence="1">
    <location>
        <begin position="204"/>
        <end position="214"/>
    </location>
</feature>
<feature type="region of interest" description="Disordered" evidence="1">
    <location>
        <begin position="163"/>
        <end position="214"/>
    </location>
</feature>
<feature type="region of interest" description="Disordered" evidence="1">
    <location>
        <begin position="1"/>
        <end position="27"/>
    </location>
</feature>
<dbReference type="Proteomes" id="UP000290189">
    <property type="component" value="Unassembled WGS sequence"/>
</dbReference>
<feature type="compositionally biased region" description="Low complexity" evidence="1">
    <location>
        <begin position="183"/>
        <end position="202"/>
    </location>
</feature>
<accession>A0A3P3Y2Y7</accession>
<evidence type="ECO:0000256" key="1">
    <source>
        <dbReference type="SAM" id="MobiDB-lite"/>
    </source>
</evidence>
<keyword evidence="2" id="KW-0496">Mitochondrion</keyword>
<dbReference type="AlphaFoldDB" id="A0A3P3Y2Y7"/>
<name>A0A3P3Y2Y7_PLABS</name>
<organism evidence="2 3">
    <name type="scientific">Plasmodiophora brassicae</name>
    <name type="common">Clubroot disease agent</name>
    <dbReference type="NCBI Taxonomy" id="37360"/>
    <lineage>
        <taxon>Eukaryota</taxon>
        <taxon>Sar</taxon>
        <taxon>Rhizaria</taxon>
        <taxon>Endomyxa</taxon>
        <taxon>Phytomyxea</taxon>
        <taxon>Plasmodiophorida</taxon>
        <taxon>Plasmodiophoridae</taxon>
        <taxon>Plasmodiophora</taxon>
    </lineage>
</organism>
<geneLocation type="mitochondrion" evidence="2"/>